<dbReference type="PATRIC" id="fig|43658.5.peg.3069"/>
<dbReference type="EMBL" id="JXYA01000032">
    <property type="protein sequence ID" value="KJZ07713.1"/>
    <property type="molecule type" value="Genomic_DNA"/>
</dbReference>
<dbReference type="Proteomes" id="UP000033452">
    <property type="component" value="Unassembled WGS sequence"/>
</dbReference>
<dbReference type="OrthoDB" id="4731620at2"/>
<comment type="caution">
    <text evidence="1">The sequence shown here is derived from an EMBL/GenBank/DDBJ whole genome shotgun (WGS) entry which is preliminary data.</text>
</comment>
<dbReference type="Pfam" id="PF11639">
    <property type="entry name" value="HapK"/>
    <property type="match status" value="1"/>
</dbReference>
<proteinExistence type="predicted"/>
<evidence type="ECO:0000313" key="1">
    <source>
        <dbReference type="EMBL" id="KJZ07713.1"/>
    </source>
</evidence>
<gene>
    <name evidence="1" type="ORF">TW77_14505</name>
</gene>
<dbReference type="RefSeq" id="WP_046005705.1">
    <property type="nucleotide sequence ID" value="NZ_JXYA01000032.1"/>
</dbReference>
<accession>A0A0F4QJ27</accession>
<dbReference type="AlphaFoldDB" id="A0A0F4QJ27"/>
<sequence length="104" mass="12026">MKLIVHKIRLKNIAHLGAFRDWVETTDYKACEQLDSVKAFAVFEASSEANAPFHFVETIYLESEQAFEQDMTTPLFQSLVSRFDEMAEVVEEFKGERIAQGYQQ</sequence>
<dbReference type="Gene3D" id="3.30.70.100">
    <property type="match status" value="1"/>
</dbReference>
<reference evidence="1 2" key="1">
    <citation type="journal article" date="2015" name="BMC Genomics">
        <title>Genome mining reveals unlocked bioactive potential of marine Gram-negative bacteria.</title>
        <authorList>
            <person name="Machado H."/>
            <person name="Sonnenschein E.C."/>
            <person name="Melchiorsen J."/>
            <person name="Gram L."/>
        </authorList>
    </citation>
    <scope>NUCLEOTIDE SEQUENCE [LARGE SCALE GENOMIC DNA]</scope>
    <source>
        <strain evidence="1 2">S2471</strain>
    </source>
</reference>
<organism evidence="1 2">
    <name type="scientific">Pseudoalteromonas rubra</name>
    <dbReference type="NCBI Taxonomy" id="43658"/>
    <lineage>
        <taxon>Bacteria</taxon>
        <taxon>Pseudomonadati</taxon>
        <taxon>Pseudomonadota</taxon>
        <taxon>Gammaproteobacteria</taxon>
        <taxon>Alteromonadales</taxon>
        <taxon>Pseudoalteromonadaceae</taxon>
        <taxon>Pseudoalteromonas</taxon>
    </lineage>
</organism>
<evidence type="ECO:0000313" key="2">
    <source>
        <dbReference type="Proteomes" id="UP000033452"/>
    </source>
</evidence>
<dbReference type="InterPro" id="IPR021667">
    <property type="entry name" value="HapK"/>
</dbReference>
<protein>
    <submittedName>
        <fullName evidence="1">RedY</fullName>
    </submittedName>
</protein>
<name>A0A0F4QJ27_9GAMM</name>
<keyword evidence="2" id="KW-1185">Reference proteome</keyword>